<name>A0A165CBZ7_EXIGL</name>
<proteinExistence type="predicted"/>
<sequence length="130" mass="14323">MSPRAIDLRQLCLVLIDRLRSSKDTACADGSVQTQCNTGFWARTPGAFPLRAAGEEDPARWCRRRRAIGLSCCVARIGTADSDICTTAHRPPPPVDRRQKSQIAACSSWRVMKHRAQDGTTLTHPNTGHI</sequence>
<accession>A0A165CBZ7</accession>
<keyword evidence="2" id="KW-1185">Reference proteome</keyword>
<protein>
    <submittedName>
        <fullName evidence="1">Uncharacterized protein</fullName>
    </submittedName>
</protein>
<evidence type="ECO:0000313" key="1">
    <source>
        <dbReference type="EMBL" id="KZV82191.1"/>
    </source>
</evidence>
<reference evidence="1 2" key="1">
    <citation type="journal article" date="2016" name="Mol. Biol. Evol.">
        <title>Comparative Genomics of Early-Diverging Mushroom-Forming Fungi Provides Insights into the Origins of Lignocellulose Decay Capabilities.</title>
        <authorList>
            <person name="Nagy L.G."/>
            <person name="Riley R."/>
            <person name="Tritt A."/>
            <person name="Adam C."/>
            <person name="Daum C."/>
            <person name="Floudas D."/>
            <person name="Sun H."/>
            <person name="Yadav J.S."/>
            <person name="Pangilinan J."/>
            <person name="Larsson K.H."/>
            <person name="Matsuura K."/>
            <person name="Barry K."/>
            <person name="Labutti K."/>
            <person name="Kuo R."/>
            <person name="Ohm R.A."/>
            <person name="Bhattacharya S.S."/>
            <person name="Shirouzu T."/>
            <person name="Yoshinaga Y."/>
            <person name="Martin F.M."/>
            <person name="Grigoriev I.V."/>
            <person name="Hibbett D.S."/>
        </authorList>
    </citation>
    <scope>NUCLEOTIDE SEQUENCE [LARGE SCALE GENOMIC DNA]</scope>
    <source>
        <strain evidence="1 2">HHB12029</strain>
    </source>
</reference>
<dbReference type="InParanoid" id="A0A165CBZ7"/>
<dbReference type="Proteomes" id="UP000077266">
    <property type="component" value="Unassembled WGS sequence"/>
</dbReference>
<organism evidence="1 2">
    <name type="scientific">Exidia glandulosa HHB12029</name>
    <dbReference type="NCBI Taxonomy" id="1314781"/>
    <lineage>
        <taxon>Eukaryota</taxon>
        <taxon>Fungi</taxon>
        <taxon>Dikarya</taxon>
        <taxon>Basidiomycota</taxon>
        <taxon>Agaricomycotina</taxon>
        <taxon>Agaricomycetes</taxon>
        <taxon>Auriculariales</taxon>
        <taxon>Exidiaceae</taxon>
        <taxon>Exidia</taxon>
    </lineage>
</organism>
<dbReference type="EMBL" id="KV426340">
    <property type="protein sequence ID" value="KZV82191.1"/>
    <property type="molecule type" value="Genomic_DNA"/>
</dbReference>
<gene>
    <name evidence="1" type="ORF">EXIGLDRAFT_730030</name>
</gene>
<evidence type="ECO:0000313" key="2">
    <source>
        <dbReference type="Proteomes" id="UP000077266"/>
    </source>
</evidence>
<dbReference type="AlphaFoldDB" id="A0A165CBZ7"/>